<protein>
    <submittedName>
        <fullName evidence="2">Uncharacterized protein</fullName>
    </submittedName>
</protein>
<accession>A0A9Q8P6F3</accession>
<dbReference type="OMA" id="EAMAPAM"/>
<feature type="region of interest" description="Disordered" evidence="1">
    <location>
        <begin position="244"/>
        <end position="501"/>
    </location>
</feature>
<dbReference type="RefSeq" id="XP_047759128.1">
    <property type="nucleotide sequence ID" value="XM_047907154.1"/>
</dbReference>
<feature type="compositionally biased region" description="Basic and acidic residues" evidence="1">
    <location>
        <begin position="404"/>
        <end position="421"/>
    </location>
</feature>
<dbReference type="EMBL" id="CP090165">
    <property type="protein sequence ID" value="UJO14762.1"/>
    <property type="molecule type" value="Genomic_DNA"/>
</dbReference>
<feature type="compositionally biased region" description="Basic and acidic residues" evidence="1">
    <location>
        <begin position="133"/>
        <end position="142"/>
    </location>
</feature>
<evidence type="ECO:0000313" key="2">
    <source>
        <dbReference type="EMBL" id="UJO14762.1"/>
    </source>
</evidence>
<organism evidence="2 3">
    <name type="scientific">Passalora fulva</name>
    <name type="common">Tomato leaf mold</name>
    <name type="synonym">Cladosporium fulvum</name>
    <dbReference type="NCBI Taxonomy" id="5499"/>
    <lineage>
        <taxon>Eukaryota</taxon>
        <taxon>Fungi</taxon>
        <taxon>Dikarya</taxon>
        <taxon>Ascomycota</taxon>
        <taxon>Pezizomycotina</taxon>
        <taxon>Dothideomycetes</taxon>
        <taxon>Dothideomycetidae</taxon>
        <taxon>Mycosphaerellales</taxon>
        <taxon>Mycosphaerellaceae</taxon>
        <taxon>Fulvia</taxon>
    </lineage>
</organism>
<feature type="region of interest" description="Disordered" evidence="1">
    <location>
        <begin position="133"/>
        <end position="172"/>
    </location>
</feature>
<feature type="region of interest" description="Disordered" evidence="1">
    <location>
        <begin position="532"/>
        <end position="560"/>
    </location>
</feature>
<name>A0A9Q8P6F3_PASFU</name>
<feature type="compositionally biased region" description="Low complexity" evidence="1">
    <location>
        <begin position="333"/>
        <end position="342"/>
    </location>
</feature>
<reference evidence="2" key="2">
    <citation type="journal article" date="2022" name="Microb. Genom.">
        <title>A chromosome-scale genome assembly of the tomato pathogen Cladosporium fulvum reveals a compartmentalized genome architecture and the presence of a dispensable chromosome.</title>
        <authorList>
            <person name="Zaccaron A.Z."/>
            <person name="Chen L.H."/>
            <person name="Samaras A."/>
            <person name="Stergiopoulos I."/>
        </authorList>
    </citation>
    <scope>NUCLEOTIDE SEQUENCE</scope>
    <source>
        <strain evidence="2">Race5_Kim</strain>
    </source>
</reference>
<reference evidence="2" key="1">
    <citation type="submission" date="2021-12" db="EMBL/GenBank/DDBJ databases">
        <authorList>
            <person name="Zaccaron A."/>
            <person name="Stergiopoulos I."/>
        </authorList>
    </citation>
    <scope>NUCLEOTIDE SEQUENCE</scope>
    <source>
        <strain evidence="2">Race5_Kim</strain>
    </source>
</reference>
<evidence type="ECO:0000256" key="1">
    <source>
        <dbReference type="SAM" id="MobiDB-lite"/>
    </source>
</evidence>
<dbReference type="GeneID" id="71987884"/>
<evidence type="ECO:0000313" key="3">
    <source>
        <dbReference type="Proteomes" id="UP000756132"/>
    </source>
</evidence>
<dbReference type="OrthoDB" id="6365676at2759"/>
<feature type="compositionally biased region" description="Basic and acidic residues" evidence="1">
    <location>
        <begin position="247"/>
        <end position="260"/>
    </location>
</feature>
<sequence length="640" mass="70234">MPVSRNSVDYKTALLRFLLKTHEQFPDPDIRKFWDHVADQFSYPDLPTPQGDELEEFCDTEVQQWQIECDSFTKRRRKGHEKGSPYDILMDQWAETWDARLLDHWQHLVTNPGQNQGNFDAVPSEFRAKVKERVAASERIDQKSGQGSAKKTPPRKAKDQPRTSQTESRNFEYDGEKLKRVVEAAKQRACDVGKPDLAQAVNQIYLDALIDMRLRVLLEAILTQEATAKQNEEFQEYVRRAKRKLRDTKGKDDKQADSKKSSPQVQIANKQQKVSAAKKDKDKTPGVGATQGSIDSGYGSQRDDKVTNDSVSGSSFSRGNSEAVDGNKRRRASITSAAAAEQADLEEAERASKRRKQADDRDDSGSYGQKKPKSSALKHPMAKRAPNSAESGSELSEAGDTDIEAAKEAYVDEMVRKKSAEASKQAIEEQYGPVSPTVADHRSPAAESWRSMPSPNFPASTPARGAEAQATAGASNTGPGASTAVMRVPSPPPEQLTEDEGSHAFKIITGATVEAMAPAMERLEAKLDSLISQRPQENPLQDMINASKSKSKGKDAATSASQDLVNVADMLQSGDLDLKNPDTTKLISQLARNAAEASIHAAEAARRAGEMARDVSMVLMHLGTKQTGKQTAKGGQRKQE</sequence>
<dbReference type="AlphaFoldDB" id="A0A9Q8P6F3"/>
<dbReference type="Proteomes" id="UP000756132">
    <property type="component" value="Chromosome 3"/>
</dbReference>
<feature type="compositionally biased region" description="Low complexity" evidence="1">
    <location>
        <begin position="310"/>
        <end position="321"/>
    </location>
</feature>
<gene>
    <name evidence="2" type="ORF">CLAFUR5_08006</name>
</gene>
<dbReference type="KEGG" id="ffu:CLAFUR5_08006"/>
<feature type="compositionally biased region" description="Polar residues" evidence="1">
    <location>
        <begin position="263"/>
        <end position="274"/>
    </location>
</feature>
<proteinExistence type="predicted"/>
<feature type="compositionally biased region" description="Low complexity" evidence="1">
    <location>
        <begin position="463"/>
        <end position="474"/>
    </location>
</feature>
<keyword evidence="3" id="KW-1185">Reference proteome</keyword>